<gene>
    <name evidence="2" type="ORF">SUNI508_07656</name>
</gene>
<sequence>MRRRATGGKGPRASVVASGPTPISSNLTTPASSALPSAYTSEAESAMADSIASLTTNIASLTVDVPISNRPKRKKLPPFRFFDLPSEVRLEIYSYHFVEVGEVLDLDHDNYKRIHKKLALFRTCRQIYKEASYAFYSTHTVRIFPIWGKFFKSKKPLLARMSANQRASMTTLELRLGPGWGSPPRGWVVNDKLGLKDCVNVRRIKVFVECDPSNDIFKGFRRSDGFYEKFSQDLLEGVLNEMPWCKIIEFDANPSVKKNGAMMAGLLETTGKMGCKLAWGPEKGWDDGEEIEIPEPIPNNDPIGIPTMIGGHIVANNAGHVHNHGYDHNILVFA</sequence>
<comment type="caution">
    <text evidence="2">The sequence shown here is derived from an EMBL/GenBank/DDBJ whole genome shotgun (WGS) entry which is preliminary data.</text>
</comment>
<proteinExistence type="predicted"/>
<reference evidence="2 3" key="1">
    <citation type="journal article" date="2024" name="J. Plant Pathol.">
        <title>Sequence and assembly of the genome of Seiridium unicorne, isolate CBS 538.82, causal agent of cypress canker disease.</title>
        <authorList>
            <person name="Scali E."/>
            <person name="Rocca G.D."/>
            <person name="Danti R."/>
            <person name="Garbelotto M."/>
            <person name="Barberini S."/>
            <person name="Baroncelli R."/>
            <person name="Emiliani G."/>
        </authorList>
    </citation>
    <scope>NUCLEOTIDE SEQUENCE [LARGE SCALE GENOMIC DNA]</scope>
    <source>
        <strain evidence="2 3">BM-138-508</strain>
    </source>
</reference>
<protein>
    <submittedName>
        <fullName evidence="2">Uncharacterized protein</fullName>
    </submittedName>
</protein>
<evidence type="ECO:0000313" key="3">
    <source>
        <dbReference type="Proteomes" id="UP001408356"/>
    </source>
</evidence>
<dbReference type="Proteomes" id="UP001408356">
    <property type="component" value="Unassembled WGS sequence"/>
</dbReference>
<evidence type="ECO:0000313" key="2">
    <source>
        <dbReference type="EMBL" id="KAK9418884.1"/>
    </source>
</evidence>
<dbReference type="PANTHER" id="PTHR42085:SF2">
    <property type="entry name" value="F-BOX DOMAIN-CONTAINING PROTEIN"/>
    <property type="match status" value="1"/>
</dbReference>
<evidence type="ECO:0000256" key="1">
    <source>
        <dbReference type="SAM" id="MobiDB-lite"/>
    </source>
</evidence>
<dbReference type="PANTHER" id="PTHR42085">
    <property type="entry name" value="F-BOX DOMAIN-CONTAINING PROTEIN"/>
    <property type="match status" value="1"/>
</dbReference>
<dbReference type="InterPro" id="IPR038883">
    <property type="entry name" value="AN11006-like"/>
</dbReference>
<feature type="region of interest" description="Disordered" evidence="1">
    <location>
        <begin position="1"/>
        <end position="29"/>
    </location>
</feature>
<accession>A0ABR2UWE2</accession>
<dbReference type="EMBL" id="JARVKF010000342">
    <property type="protein sequence ID" value="KAK9418884.1"/>
    <property type="molecule type" value="Genomic_DNA"/>
</dbReference>
<name>A0ABR2UWE2_9PEZI</name>
<organism evidence="2 3">
    <name type="scientific">Seiridium unicorne</name>
    <dbReference type="NCBI Taxonomy" id="138068"/>
    <lineage>
        <taxon>Eukaryota</taxon>
        <taxon>Fungi</taxon>
        <taxon>Dikarya</taxon>
        <taxon>Ascomycota</taxon>
        <taxon>Pezizomycotina</taxon>
        <taxon>Sordariomycetes</taxon>
        <taxon>Xylariomycetidae</taxon>
        <taxon>Amphisphaeriales</taxon>
        <taxon>Sporocadaceae</taxon>
        <taxon>Seiridium</taxon>
    </lineage>
</organism>
<keyword evidence="3" id="KW-1185">Reference proteome</keyword>